<evidence type="ECO:0000313" key="2">
    <source>
        <dbReference type="EMBL" id="KAK7100192.1"/>
    </source>
</evidence>
<dbReference type="GO" id="GO:0000801">
    <property type="term" value="C:central element"/>
    <property type="evidence" value="ECO:0007669"/>
    <property type="project" value="InterPro"/>
</dbReference>
<dbReference type="InterPro" id="IPR034609">
    <property type="entry name" value="Syce2"/>
</dbReference>
<feature type="compositionally biased region" description="Polar residues" evidence="1">
    <location>
        <begin position="15"/>
        <end position="25"/>
    </location>
</feature>
<dbReference type="PANTHER" id="PTHR28398:SF1">
    <property type="entry name" value="SYNAPTONEMAL COMPLEX CENTRAL ELEMENT PROTEIN 2"/>
    <property type="match status" value="1"/>
</dbReference>
<comment type="caution">
    <text evidence="2">The sequence shown here is derived from an EMBL/GenBank/DDBJ whole genome shotgun (WGS) entry which is preliminary data.</text>
</comment>
<accession>A0AAN9B785</accession>
<evidence type="ECO:0008006" key="4">
    <source>
        <dbReference type="Google" id="ProtNLM"/>
    </source>
</evidence>
<dbReference type="GO" id="GO:0007130">
    <property type="term" value="P:synaptonemal complex assembly"/>
    <property type="evidence" value="ECO:0007669"/>
    <property type="project" value="InterPro"/>
</dbReference>
<name>A0AAN9B785_9CAEN</name>
<evidence type="ECO:0000313" key="3">
    <source>
        <dbReference type="Proteomes" id="UP001374579"/>
    </source>
</evidence>
<dbReference type="EMBL" id="JBAMIC010000011">
    <property type="protein sequence ID" value="KAK7100192.1"/>
    <property type="molecule type" value="Genomic_DNA"/>
</dbReference>
<dbReference type="AlphaFoldDB" id="A0AAN9B785"/>
<feature type="region of interest" description="Disordered" evidence="1">
    <location>
        <begin position="1"/>
        <end position="25"/>
    </location>
</feature>
<sequence length="112" mass="13069">MALRKENDTEDIQEETTAASLSEQAQQIVNGLNDKRKQDTEMLAELKSTLFSQVENVCSTVEQHMYLRYEKHGKEFNDKVQELFECLGRVAKLERELSQFKQDLTSFCNEME</sequence>
<organism evidence="2 3">
    <name type="scientific">Littorina saxatilis</name>
    <dbReference type="NCBI Taxonomy" id="31220"/>
    <lineage>
        <taxon>Eukaryota</taxon>
        <taxon>Metazoa</taxon>
        <taxon>Spiralia</taxon>
        <taxon>Lophotrochozoa</taxon>
        <taxon>Mollusca</taxon>
        <taxon>Gastropoda</taxon>
        <taxon>Caenogastropoda</taxon>
        <taxon>Littorinimorpha</taxon>
        <taxon>Littorinoidea</taxon>
        <taxon>Littorinidae</taxon>
        <taxon>Littorina</taxon>
    </lineage>
</organism>
<keyword evidence="3" id="KW-1185">Reference proteome</keyword>
<protein>
    <recommendedName>
        <fullName evidence="4">Synaptonemal complex central element protein 2</fullName>
    </recommendedName>
</protein>
<gene>
    <name evidence="2" type="ORF">V1264_023182</name>
</gene>
<proteinExistence type="predicted"/>
<reference evidence="2 3" key="1">
    <citation type="submission" date="2024-02" db="EMBL/GenBank/DDBJ databases">
        <title>Chromosome-scale genome assembly of the rough periwinkle Littorina saxatilis.</title>
        <authorList>
            <person name="De Jode A."/>
            <person name="Faria R."/>
            <person name="Formenti G."/>
            <person name="Sims Y."/>
            <person name="Smith T.P."/>
            <person name="Tracey A."/>
            <person name="Wood J.M.D."/>
            <person name="Zagrodzka Z.B."/>
            <person name="Johannesson K."/>
            <person name="Butlin R.K."/>
            <person name="Leder E.H."/>
        </authorList>
    </citation>
    <scope>NUCLEOTIDE SEQUENCE [LARGE SCALE GENOMIC DNA]</scope>
    <source>
        <strain evidence="2">Snail1</strain>
        <tissue evidence="2">Muscle</tissue>
    </source>
</reference>
<dbReference type="Proteomes" id="UP001374579">
    <property type="component" value="Unassembled WGS sequence"/>
</dbReference>
<dbReference type="PANTHER" id="PTHR28398">
    <property type="entry name" value="SYNAPTONEMAL COMPLEX CENTRAL ELEMENT PROTEIN 2"/>
    <property type="match status" value="1"/>
</dbReference>
<evidence type="ECO:0000256" key="1">
    <source>
        <dbReference type="SAM" id="MobiDB-lite"/>
    </source>
</evidence>